<keyword evidence="3" id="KW-0408">Iron</keyword>
<proteinExistence type="predicted"/>
<dbReference type="Gene3D" id="3.30.70.20">
    <property type="match status" value="1"/>
</dbReference>
<dbReference type="PANTHER" id="PTHR43687">
    <property type="entry name" value="ADENYLYLSULFATE REDUCTASE, BETA SUBUNIT"/>
    <property type="match status" value="1"/>
</dbReference>
<evidence type="ECO:0000259" key="5">
    <source>
        <dbReference type="PROSITE" id="PS51379"/>
    </source>
</evidence>
<evidence type="ECO:0000256" key="1">
    <source>
        <dbReference type="ARBA" id="ARBA00022485"/>
    </source>
</evidence>
<keyword evidence="1" id="KW-0004">4Fe-4S</keyword>
<dbReference type="GO" id="GO:0046872">
    <property type="term" value="F:metal ion binding"/>
    <property type="evidence" value="ECO:0007669"/>
    <property type="project" value="UniProtKB-KW"/>
</dbReference>
<keyword evidence="4" id="KW-0411">Iron-sulfur</keyword>
<name>A0A9W6C586_9FIRM</name>
<dbReference type="InterPro" id="IPR029039">
    <property type="entry name" value="Flavoprotein-like_sf"/>
</dbReference>
<dbReference type="EMBL" id="BSBO01000012">
    <property type="protein sequence ID" value="GLG04264.1"/>
    <property type="molecule type" value="Genomic_DNA"/>
</dbReference>
<dbReference type="AlphaFoldDB" id="A0A9W6C586"/>
<dbReference type="InterPro" id="IPR026816">
    <property type="entry name" value="Flavodoxin_dom"/>
</dbReference>
<dbReference type="InterPro" id="IPR047964">
    <property type="entry name" value="EFR1-like"/>
</dbReference>
<keyword evidence="7" id="KW-1185">Reference proteome</keyword>
<dbReference type="NCBIfam" id="NF038196">
    <property type="entry name" value="ferrodoxin_EFR1"/>
    <property type="match status" value="1"/>
</dbReference>
<comment type="caution">
    <text evidence="6">The sequence shown here is derived from an EMBL/GenBank/DDBJ whole genome shotgun (WGS) entry which is preliminary data.</text>
</comment>
<dbReference type="Proteomes" id="UP001145145">
    <property type="component" value="Unassembled WGS sequence"/>
</dbReference>
<protein>
    <submittedName>
        <fullName evidence="6">Iron-sulfur protein</fullName>
    </submittedName>
</protein>
<dbReference type="GO" id="GO:0051539">
    <property type="term" value="F:4 iron, 4 sulfur cluster binding"/>
    <property type="evidence" value="ECO:0007669"/>
    <property type="project" value="UniProtKB-KW"/>
</dbReference>
<evidence type="ECO:0000313" key="7">
    <source>
        <dbReference type="Proteomes" id="UP001145145"/>
    </source>
</evidence>
<dbReference type="PROSITE" id="PS51379">
    <property type="entry name" value="4FE4S_FER_2"/>
    <property type="match status" value="2"/>
</dbReference>
<gene>
    <name evidence="6" type="ORF">Selli1_14380</name>
</gene>
<organism evidence="6 7">
    <name type="scientific">Sellimonas catena</name>
    <dbReference type="NCBI Taxonomy" id="2994035"/>
    <lineage>
        <taxon>Bacteria</taxon>
        <taxon>Bacillati</taxon>
        <taxon>Bacillota</taxon>
        <taxon>Clostridia</taxon>
        <taxon>Lachnospirales</taxon>
        <taxon>Lachnospiraceae</taxon>
        <taxon>Sellimonas</taxon>
    </lineage>
</organism>
<dbReference type="InterPro" id="IPR017900">
    <property type="entry name" value="4Fe4S_Fe_S_CS"/>
</dbReference>
<dbReference type="PANTHER" id="PTHR43687:SF1">
    <property type="entry name" value="FERREDOXIN III"/>
    <property type="match status" value="1"/>
</dbReference>
<dbReference type="SUPFAM" id="SSF54862">
    <property type="entry name" value="4Fe-4S ferredoxins"/>
    <property type="match status" value="1"/>
</dbReference>
<dbReference type="PROSITE" id="PS00198">
    <property type="entry name" value="4FE4S_FER_1"/>
    <property type="match status" value="2"/>
</dbReference>
<reference evidence="6 7" key="1">
    <citation type="journal article" date="2023" name="Int. J. Syst. Evol. Microbiol.">
        <title>Sellimonas catena sp. nov., isolated from human faeces.</title>
        <authorList>
            <person name="Hisatomi A."/>
            <person name="Ohkuma M."/>
            <person name="Sakamoto M."/>
        </authorList>
    </citation>
    <scope>NUCLEOTIDE SEQUENCE [LARGE SCALE GENOMIC DNA]</scope>
    <source>
        <strain evidence="6 7">12EGH17</strain>
    </source>
</reference>
<accession>A0A9W6C586</accession>
<dbReference type="Pfam" id="PF12724">
    <property type="entry name" value="Flavodoxin_5"/>
    <property type="match status" value="1"/>
</dbReference>
<evidence type="ECO:0000313" key="6">
    <source>
        <dbReference type="EMBL" id="GLG04264.1"/>
    </source>
</evidence>
<keyword evidence="2" id="KW-0479">Metal-binding</keyword>
<dbReference type="Gene3D" id="3.40.50.360">
    <property type="match status" value="1"/>
</dbReference>
<feature type="domain" description="4Fe-4S ferredoxin-type" evidence="5">
    <location>
        <begin position="184"/>
        <end position="213"/>
    </location>
</feature>
<dbReference type="SUPFAM" id="SSF52218">
    <property type="entry name" value="Flavoproteins"/>
    <property type="match status" value="1"/>
</dbReference>
<evidence type="ECO:0000256" key="4">
    <source>
        <dbReference type="ARBA" id="ARBA00023014"/>
    </source>
</evidence>
<dbReference type="InterPro" id="IPR050572">
    <property type="entry name" value="Fe-S_Ferredoxin"/>
</dbReference>
<evidence type="ECO:0000256" key="2">
    <source>
        <dbReference type="ARBA" id="ARBA00022723"/>
    </source>
</evidence>
<sequence length="253" mass="28708">MIGIYFSGTGNTEYCIKKFVSVYASGSPIISIEDNSILEAINQHQEIIFAYPIYYSNLPKIVRDFIVKNHTVWYGKRIFFIATMGLFSGDGAGLGSRLMKKYGAHIIGGLHIKMPDCICDVKTLKRSIPQNRKLIKDATNKLIKAAHQLKENRPPQEGINVFYHIAGLLGQRLWFYNKTRSYTDQLHIDPNACICCGKCAGLCPMKNISIIDNRVQAHDQCTMCYRCINQCPQRAITLIGKEVIEQHRVEDFL</sequence>
<dbReference type="InterPro" id="IPR017896">
    <property type="entry name" value="4Fe4S_Fe-S-bd"/>
</dbReference>
<evidence type="ECO:0000256" key="3">
    <source>
        <dbReference type="ARBA" id="ARBA00023004"/>
    </source>
</evidence>
<dbReference type="RefSeq" id="WP_281872588.1">
    <property type="nucleotide sequence ID" value="NZ_BSBO01000012.1"/>
</dbReference>
<feature type="domain" description="4Fe-4S ferredoxin-type" evidence="5">
    <location>
        <begin position="218"/>
        <end position="241"/>
    </location>
</feature>